<reference evidence="2" key="1">
    <citation type="submission" date="2024-06" db="EMBL/GenBank/DDBJ databases">
        <title>Micromonospora sp. strain HUAS YX12 genome sequences.</title>
        <authorList>
            <person name="Mo P."/>
        </authorList>
    </citation>
    <scope>NUCLEOTIDE SEQUENCE</scope>
    <source>
        <strain evidence="2">HUAS YX12</strain>
    </source>
</reference>
<feature type="transmembrane region" description="Helical" evidence="1">
    <location>
        <begin position="12"/>
        <end position="31"/>
    </location>
</feature>
<name>A0AAU7R330_9ACTN</name>
<keyword evidence="1" id="KW-1133">Transmembrane helix</keyword>
<keyword evidence="1" id="KW-0812">Transmembrane</keyword>
<organism evidence="2">
    <name type="scientific">Micromonospora sp. HUAS YX12</name>
    <dbReference type="NCBI Taxonomy" id="3156396"/>
    <lineage>
        <taxon>Bacteria</taxon>
        <taxon>Bacillati</taxon>
        <taxon>Actinomycetota</taxon>
        <taxon>Actinomycetes</taxon>
        <taxon>Micromonosporales</taxon>
        <taxon>Micromonosporaceae</taxon>
        <taxon>Micromonospora</taxon>
    </lineage>
</organism>
<gene>
    <name evidence="2" type="ORF">ABIH81_05570</name>
</gene>
<protein>
    <submittedName>
        <fullName evidence="2">DUF3592 domain-containing protein</fullName>
    </submittedName>
</protein>
<accession>A0AAU7R330</accession>
<dbReference type="EMBL" id="CP157974">
    <property type="protein sequence ID" value="XBT82959.1"/>
    <property type="molecule type" value="Genomic_DNA"/>
</dbReference>
<dbReference type="AlphaFoldDB" id="A0AAU7R330"/>
<keyword evidence="1" id="KW-0472">Membrane</keyword>
<feature type="transmembrane region" description="Helical" evidence="1">
    <location>
        <begin position="109"/>
        <end position="130"/>
    </location>
</feature>
<sequence length="133" mass="14539">MGRGHRRAFGEWLALMFGVVAATVFLTVAVVQADQDARLLGAEDTATGTVLGFTGDPARVAFVTAEGREVAAEIDVYSGTRIGDEVPVRYHPDDPTWYAMDTRTHHVPFLLPAIALTGAVVLGGMTWRLWRRR</sequence>
<evidence type="ECO:0000313" key="2">
    <source>
        <dbReference type="EMBL" id="XBT82959.1"/>
    </source>
</evidence>
<evidence type="ECO:0000256" key="1">
    <source>
        <dbReference type="SAM" id="Phobius"/>
    </source>
</evidence>
<dbReference type="RefSeq" id="WP_349879328.1">
    <property type="nucleotide sequence ID" value="NZ_CP157974.1"/>
</dbReference>
<proteinExistence type="predicted"/>